<dbReference type="PANTHER" id="PTHR30185:SF15">
    <property type="entry name" value="CRYPTIC BETA-GLUCOSIDE BGL OPERON ANTITERMINATOR"/>
    <property type="match status" value="1"/>
</dbReference>
<dbReference type="NCBIfam" id="NF046042">
    <property type="entry name" value="LicT"/>
    <property type="match status" value="1"/>
</dbReference>
<dbReference type="InterPro" id="IPR011608">
    <property type="entry name" value="PRD"/>
</dbReference>
<evidence type="ECO:0000256" key="1">
    <source>
        <dbReference type="ARBA" id="ARBA00022737"/>
    </source>
</evidence>
<dbReference type="Proteomes" id="UP000255328">
    <property type="component" value="Unassembled WGS sequence"/>
</dbReference>
<keyword evidence="1" id="KW-0677">Repeat</keyword>
<feature type="domain" description="PRD" evidence="2">
    <location>
        <begin position="67"/>
        <end position="172"/>
    </location>
</feature>
<evidence type="ECO:0000313" key="4">
    <source>
        <dbReference type="Proteomes" id="UP000255328"/>
    </source>
</evidence>
<evidence type="ECO:0000259" key="2">
    <source>
        <dbReference type="PROSITE" id="PS51372"/>
    </source>
</evidence>
<dbReference type="SUPFAM" id="SSF63520">
    <property type="entry name" value="PTS-regulatory domain, PRD"/>
    <property type="match status" value="2"/>
</dbReference>
<dbReference type="InterPro" id="IPR036634">
    <property type="entry name" value="PRD_sf"/>
</dbReference>
<dbReference type="Gene3D" id="2.30.24.10">
    <property type="entry name" value="CAT RNA-binding domain"/>
    <property type="match status" value="1"/>
</dbReference>
<dbReference type="Pfam" id="PF03123">
    <property type="entry name" value="CAT_RBD"/>
    <property type="match status" value="1"/>
</dbReference>
<dbReference type="Gene3D" id="1.10.1790.10">
    <property type="entry name" value="PRD domain"/>
    <property type="match status" value="2"/>
</dbReference>
<dbReference type="PROSITE" id="PS51372">
    <property type="entry name" value="PRD_2"/>
    <property type="match status" value="2"/>
</dbReference>
<proteinExistence type="predicted"/>
<dbReference type="InterPro" id="IPR036650">
    <property type="entry name" value="CAT_RNA-bd_dom_sf"/>
</dbReference>
<dbReference type="InterPro" id="IPR004341">
    <property type="entry name" value="CAT_RNA-bd_dom"/>
</dbReference>
<sequence>MKLRVVKILNNNAFISKDENNKEIIVMGKGIAFQKKANEDVELPENVKVFSSDENQINEKLKNTILNIPEKYLEITERIVELLKDRYNKELHNIIYVSLTEHIHGAVERYRNGIEIENPLLNEIKHLYREEYDVALEGLKIIDEKLGIKFQKDEAGYITSHIINAQLDGGMNNTTEITKIVQKILNIIEFNMLIDINEDSISYDRVVTHLKFLSLRVLNNTVNDEDEELFEIFTKKYPQAYKCVTVIYKYFEKEYNYILTNAEQMYLIIYIQRLYKEAIKNK</sequence>
<dbReference type="PANTHER" id="PTHR30185">
    <property type="entry name" value="CRYPTIC BETA-GLUCOSIDE BGL OPERON ANTITERMINATOR"/>
    <property type="match status" value="1"/>
</dbReference>
<dbReference type="SUPFAM" id="SSF50151">
    <property type="entry name" value="SacY-like RNA-binding domain"/>
    <property type="match status" value="1"/>
</dbReference>
<dbReference type="EMBL" id="UGGU01000003">
    <property type="protein sequence ID" value="STO31082.1"/>
    <property type="molecule type" value="Genomic_DNA"/>
</dbReference>
<dbReference type="GO" id="GO:0003723">
    <property type="term" value="F:RNA binding"/>
    <property type="evidence" value="ECO:0007669"/>
    <property type="project" value="InterPro"/>
</dbReference>
<dbReference type="AlphaFoldDB" id="A0A377GWE3"/>
<accession>A0A377GWE3</accession>
<dbReference type="SMART" id="SM01061">
    <property type="entry name" value="CAT_RBD"/>
    <property type="match status" value="1"/>
</dbReference>
<feature type="domain" description="PRD" evidence="2">
    <location>
        <begin position="173"/>
        <end position="281"/>
    </location>
</feature>
<protein>
    <submittedName>
        <fullName evidence="3">Transcription antiterminator LicT</fullName>
    </submittedName>
</protein>
<dbReference type="OrthoDB" id="9813552at2"/>
<gene>
    <name evidence="3" type="primary">licT</name>
    <name evidence="3" type="ORF">NCTC10723_00522</name>
</gene>
<evidence type="ECO:0000313" key="3">
    <source>
        <dbReference type="EMBL" id="STO31082.1"/>
    </source>
</evidence>
<dbReference type="RefSeq" id="WP_115269068.1">
    <property type="nucleotide sequence ID" value="NZ_CASFEE010000007.1"/>
</dbReference>
<name>A0A377GWE3_9FUSO</name>
<dbReference type="InterPro" id="IPR050661">
    <property type="entry name" value="BglG_antiterminators"/>
</dbReference>
<keyword evidence="4" id="KW-1185">Reference proteome</keyword>
<reference evidence="3 4" key="1">
    <citation type="submission" date="2018-06" db="EMBL/GenBank/DDBJ databases">
        <authorList>
            <consortium name="Pathogen Informatics"/>
            <person name="Doyle S."/>
        </authorList>
    </citation>
    <scope>NUCLEOTIDE SEQUENCE [LARGE SCALE GENOMIC DNA]</scope>
    <source>
        <strain evidence="3 4">NCTC10723</strain>
    </source>
</reference>
<organism evidence="3 4">
    <name type="scientific">Fusobacterium necrogenes</name>
    <dbReference type="NCBI Taxonomy" id="858"/>
    <lineage>
        <taxon>Bacteria</taxon>
        <taxon>Fusobacteriati</taxon>
        <taxon>Fusobacteriota</taxon>
        <taxon>Fusobacteriia</taxon>
        <taxon>Fusobacteriales</taxon>
        <taxon>Fusobacteriaceae</taxon>
        <taxon>Fusobacterium</taxon>
    </lineage>
</organism>
<dbReference type="GO" id="GO:0006355">
    <property type="term" value="P:regulation of DNA-templated transcription"/>
    <property type="evidence" value="ECO:0007669"/>
    <property type="project" value="InterPro"/>
</dbReference>
<dbReference type="Pfam" id="PF00874">
    <property type="entry name" value="PRD"/>
    <property type="match status" value="2"/>
</dbReference>